<sequence length="147" mass="17052">MYSSLYLECSDDRNTEEVLCNRNLQNSKICKNRNHWSNIPSGSEYQNEFEKNYPGMKSGCCTVEYERSFPYERLRPLPQKPQSDLLLYSNTKIYSNSNSNSSTSAHGNSSFIYQKYQNNTSRGIHNEDRIRKALKHIDSASKILGNY</sequence>
<evidence type="ECO:0000313" key="1">
    <source>
        <dbReference type="EMBL" id="KAK8897937.1"/>
    </source>
</evidence>
<reference evidence="1 2" key="1">
    <citation type="submission" date="2024-04" db="EMBL/GenBank/DDBJ databases">
        <title>Tritrichomonas musculus Genome.</title>
        <authorList>
            <person name="Alves-Ferreira E."/>
            <person name="Grigg M."/>
            <person name="Lorenzi H."/>
            <person name="Galac M."/>
        </authorList>
    </citation>
    <scope>NUCLEOTIDE SEQUENCE [LARGE SCALE GENOMIC DNA]</scope>
    <source>
        <strain evidence="1 2">EAF2021</strain>
    </source>
</reference>
<dbReference type="EMBL" id="JAPFFF010000001">
    <property type="protein sequence ID" value="KAK8897937.1"/>
    <property type="molecule type" value="Genomic_DNA"/>
</dbReference>
<protein>
    <submittedName>
        <fullName evidence="1">Uncharacterized protein</fullName>
    </submittedName>
</protein>
<keyword evidence="2" id="KW-1185">Reference proteome</keyword>
<evidence type="ECO:0000313" key="2">
    <source>
        <dbReference type="Proteomes" id="UP001470230"/>
    </source>
</evidence>
<comment type="caution">
    <text evidence="1">The sequence shown here is derived from an EMBL/GenBank/DDBJ whole genome shotgun (WGS) entry which is preliminary data.</text>
</comment>
<gene>
    <name evidence="1" type="ORF">M9Y10_000173</name>
</gene>
<dbReference type="Proteomes" id="UP001470230">
    <property type="component" value="Unassembled WGS sequence"/>
</dbReference>
<name>A0ABR2L3J7_9EUKA</name>
<accession>A0ABR2L3J7</accession>
<organism evidence="1 2">
    <name type="scientific">Tritrichomonas musculus</name>
    <dbReference type="NCBI Taxonomy" id="1915356"/>
    <lineage>
        <taxon>Eukaryota</taxon>
        <taxon>Metamonada</taxon>
        <taxon>Parabasalia</taxon>
        <taxon>Tritrichomonadida</taxon>
        <taxon>Tritrichomonadidae</taxon>
        <taxon>Tritrichomonas</taxon>
    </lineage>
</organism>
<proteinExistence type="predicted"/>